<sequence length="114" mass="12960">MAERNSSGLMMMMMMMEPSLPAEVREKLAELELELSEAISDLLLVIWSKFTSAALPYSTVPLPKCNHGMAMVSLNIMNVWIQNQTSEDYRERFGLLKGLLVLLFPPFKNCIHPE</sequence>
<gene>
    <name evidence="1" type="ORF">QTP70_006121</name>
</gene>
<keyword evidence="2" id="KW-1185">Reference proteome</keyword>
<organism evidence="1 2">
    <name type="scientific">Hemibagrus guttatus</name>
    <dbReference type="NCBI Taxonomy" id="175788"/>
    <lineage>
        <taxon>Eukaryota</taxon>
        <taxon>Metazoa</taxon>
        <taxon>Chordata</taxon>
        <taxon>Craniata</taxon>
        <taxon>Vertebrata</taxon>
        <taxon>Euteleostomi</taxon>
        <taxon>Actinopterygii</taxon>
        <taxon>Neopterygii</taxon>
        <taxon>Teleostei</taxon>
        <taxon>Ostariophysi</taxon>
        <taxon>Siluriformes</taxon>
        <taxon>Bagridae</taxon>
        <taxon>Hemibagrus</taxon>
    </lineage>
</organism>
<dbReference type="AlphaFoldDB" id="A0AAE0R483"/>
<dbReference type="EMBL" id="JAUCMX010000006">
    <property type="protein sequence ID" value="KAK3542868.1"/>
    <property type="molecule type" value="Genomic_DNA"/>
</dbReference>
<evidence type="ECO:0000313" key="2">
    <source>
        <dbReference type="Proteomes" id="UP001274896"/>
    </source>
</evidence>
<comment type="caution">
    <text evidence="1">The sequence shown here is derived from an EMBL/GenBank/DDBJ whole genome shotgun (WGS) entry which is preliminary data.</text>
</comment>
<reference evidence="1" key="1">
    <citation type="submission" date="2023-06" db="EMBL/GenBank/DDBJ databases">
        <title>Male Hemibagrus guttatus genome.</title>
        <authorList>
            <person name="Bian C."/>
        </authorList>
    </citation>
    <scope>NUCLEOTIDE SEQUENCE</scope>
    <source>
        <strain evidence="1">Male_cb2023</strain>
        <tissue evidence="1">Muscle</tissue>
    </source>
</reference>
<accession>A0AAE0R483</accession>
<proteinExistence type="predicted"/>
<name>A0AAE0R483_9TELE</name>
<dbReference type="Proteomes" id="UP001274896">
    <property type="component" value="Unassembled WGS sequence"/>
</dbReference>
<evidence type="ECO:0000313" key="1">
    <source>
        <dbReference type="EMBL" id="KAK3542868.1"/>
    </source>
</evidence>
<protein>
    <submittedName>
        <fullName evidence="1">Uncharacterized protein</fullName>
    </submittedName>
</protein>